<protein>
    <submittedName>
        <fullName evidence="1">Uncharacterized protein</fullName>
    </submittedName>
</protein>
<organism evidence="1">
    <name type="scientific">marine metagenome</name>
    <dbReference type="NCBI Taxonomy" id="408172"/>
    <lineage>
        <taxon>unclassified sequences</taxon>
        <taxon>metagenomes</taxon>
        <taxon>ecological metagenomes</taxon>
    </lineage>
</organism>
<sequence>FQVQSSGHFKEAKAIGYKVGQELLKKAGSDFKAQGN</sequence>
<accession>A0A383EBP0</accession>
<feature type="non-terminal residue" evidence="1">
    <location>
        <position position="1"/>
    </location>
</feature>
<evidence type="ECO:0000313" key="1">
    <source>
        <dbReference type="EMBL" id="SVE53518.1"/>
    </source>
</evidence>
<dbReference type="EMBL" id="UINC01224062">
    <property type="protein sequence ID" value="SVE53518.1"/>
    <property type="molecule type" value="Genomic_DNA"/>
</dbReference>
<dbReference type="AlphaFoldDB" id="A0A383EBP0"/>
<name>A0A383EBP0_9ZZZZ</name>
<gene>
    <name evidence="1" type="ORF">METZ01_LOCUS506372</name>
</gene>
<proteinExistence type="predicted"/>
<reference evidence="1" key="1">
    <citation type="submission" date="2018-05" db="EMBL/GenBank/DDBJ databases">
        <authorList>
            <person name="Lanie J.A."/>
            <person name="Ng W.-L."/>
            <person name="Kazmierczak K.M."/>
            <person name="Andrzejewski T.M."/>
            <person name="Davidsen T.M."/>
            <person name="Wayne K.J."/>
            <person name="Tettelin H."/>
            <person name="Glass J.I."/>
            <person name="Rusch D."/>
            <person name="Podicherti R."/>
            <person name="Tsui H.-C.T."/>
            <person name="Winkler M.E."/>
        </authorList>
    </citation>
    <scope>NUCLEOTIDE SEQUENCE</scope>
</reference>